<dbReference type="InterPro" id="IPR016032">
    <property type="entry name" value="Sig_transdc_resp-reg_C-effctor"/>
</dbReference>
<dbReference type="CDD" id="cd06170">
    <property type="entry name" value="LuxR_C_like"/>
    <property type="match status" value="1"/>
</dbReference>
<dbReference type="PANTHER" id="PTHR43214:SF38">
    <property type="entry name" value="NITRATE_NITRITE RESPONSE REGULATOR PROTEIN NARL"/>
    <property type="match status" value="1"/>
</dbReference>
<dbReference type="Pfam" id="PF00196">
    <property type="entry name" value="GerE"/>
    <property type="match status" value="1"/>
</dbReference>
<evidence type="ECO:0000259" key="2">
    <source>
        <dbReference type="PROSITE" id="PS50043"/>
    </source>
</evidence>
<evidence type="ECO:0000313" key="3">
    <source>
        <dbReference type="EMBL" id="PYF84298.1"/>
    </source>
</evidence>
<dbReference type="GO" id="GO:0003677">
    <property type="term" value="F:DNA binding"/>
    <property type="evidence" value="ECO:0007669"/>
    <property type="project" value="UniProtKB-KW"/>
</dbReference>
<protein>
    <submittedName>
        <fullName evidence="3">DNA-binding NarL/FixJ family response regulator</fullName>
    </submittedName>
</protein>
<comment type="caution">
    <text evidence="3">The sequence shown here is derived from an EMBL/GenBank/DDBJ whole genome shotgun (WGS) entry which is preliminary data.</text>
</comment>
<dbReference type="PROSITE" id="PS00622">
    <property type="entry name" value="HTH_LUXR_1"/>
    <property type="match status" value="1"/>
</dbReference>
<dbReference type="PRINTS" id="PR00038">
    <property type="entry name" value="HTHLUXR"/>
</dbReference>
<dbReference type="PROSITE" id="PS50043">
    <property type="entry name" value="HTH_LUXR_2"/>
    <property type="match status" value="1"/>
</dbReference>
<dbReference type="EMBL" id="QKLW01000001">
    <property type="protein sequence ID" value="PYF84298.1"/>
    <property type="molecule type" value="Genomic_DNA"/>
</dbReference>
<dbReference type="AlphaFoldDB" id="A0A318V9T9"/>
<evidence type="ECO:0000313" key="4">
    <source>
        <dbReference type="Proteomes" id="UP000247551"/>
    </source>
</evidence>
<keyword evidence="1 3" id="KW-0238">DNA-binding</keyword>
<dbReference type="RefSeq" id="WP_110571752.1">
    <property type="nucleotide sequence ID" value="NZ_QKLW01000001.1"/>
</dbReference>
<dbReference type="SMART" id="SM00421">
    <property type="entry name" value="HTH_LUXR"/>
    <property type="match status" value="1"/>
</dbReference>
<feature type="domain" description="HTH luxR-type" evidence="2">
    <location>
        <begin position="143"/>
        <end position="208"/>
    </location>
</feature>
<reference evidence="3 4" key="1">
    <citation type="submission" date="2018-06" db="EMBL/GenBank/DDBJ databases">
        <title>Genomic Encyclopedia of Type Strains, Phase III (KMG-III): the genomes of soil and plant-associated and newly described type strains.</title>
        <authorList>
            <person name="Whitman W."/>
        </authorList>
    </citation>
    <scope>NUCLEOTIDE SEQUENCE [LARGE SCALE GENOMIC DNA]</scope>
    <source>
        <strain evidence="3 4">CECT 7730</strain>
    </source>
</reference>
<evidence type="ECO:0000256" key="1">
    <source>
        <dbReference type="ARBA" id="ARBA00023125"/>
    </source>
</evidence>
<dbReference type="InterPro" id="IPR000792">
    <property type="entry name" value="Tscrpt_reg_LuxR_C"/>
</dbReference>
<dbReference type="PANTHER" id="PTHR43214">
    <property type="entry name" value="TWO-COMPONENT RESPONSE REGULATOR"/>
    <property type="match status" value="1"/>
</dbReference>
<dbReference type="GO" id="GO:0006355">
    <property type="term" value="P:regulation of DNA-templated transcription"/>
    <property type="evidence" value="ECO:0007669"/>
    <property type="project" value="InterPro"/>
</dbReference>
<name>A0A318V9T9_9GAMM</name>
<sequence length="211" mass="23521">MKILCWNTDDAVWTHWNSVVAVGISLFRAETIEDVRESLTVSPSEFEYCFMYLGNDSFSKDVEDVAALCSAFPKQKVVVFPNQFSQSAALRLFSVGVNGQCAPYIGKEQLSLVLSVIDSGEIWGGKAFIEQLIQQSAPTEPTSNNTLEHLSDREWSVARCIAKGLSNKQIALELEITERTVKAHLTSVFKKTNTKDRLSLALLMKSQNMVH</sequence>
<keyword evidence="4" id="KW-1185">Reference proteome</keyword>
<accession>A0A318V9T9</accession>
<proteinExistence type="predicted"/>
<gene>
    <name evidence="3" type="ORF">DFP75_101323</name>
</gene>
<dbReference type="Proteomes" id="UP000247551">
    <property type="component" value="Unassembled WGS sequence"/>
</dbReference>
<dbReference type="Gene3D" id="3.40.50.2300">
    <property type="match status" value="1"/>
</dbReference>
<dbReference type="InterPro" id="IPR039420">
    <property type="entry name" value="WalR-like"/>
</dbReference>
<dbReference type="SUPFAM" id="SSF46894">
    <property type="entry name" value="C-terminal effector domain of the bipartite response regulators"/>
    <property type="match status" value="1"/>
</dbReference>
<organism evidence="3 4">
    <name type="scientific">Marinomonas alcarazii</name>
    <dbReference type="NCBI Taxonomy" id="491949"/>
    <lineage>
        <taxon>Bacteria</taxon>
        <taxon>Pseudomonadati</taxon>
        <taxon>Pseudomonadota</taxon>
        <taxon>Gammaproteobacteria</taxon>
        <taxon>Oceanospirillales</taxon>
        <taxon>Oceanospirillaceae</taxon>
        <taxon>Marinomonas</taxon>
    </lineage>
</organism>